<evidence type="ECO:0000259" key="1">
    <source>
        <dbReference type="Pfam" id="PF24223"/>
    </source>
</evidence>
<dbReference type="EMBL" id="JAEHSL010000051">
    <property type="protein sequence ID" value="MBI6183630.1"/>
    <property type="molecule type" value="Genomic_DNA"/>
</dbReference>
<dbReference type="InterPro" id="IPR036937">
    <property type="entry name" value="Adhesion_dom_fimbrial_sf"/>
</dbReference>
<feature type="domain" description="Fimbrial adhesin MrpH C-terminal" evidence="1">
    <location>
        <begin position="154"/>
        <end position="268"/>
    </location>
</feature>
<dbReference type="Proteomes" id="UP000639004">
    <property type="component" value="Unassembled WGS sequence"/>
</dbReference>
<gene>
    <name evidence="2" type="ORF">JEQ07_24950</name>
</gene>
<dbReference type="Pfam" id="PF24223">
    <property type="entry name" value="MrpH_C"/>
    <property type="match status" value="1"/>
</dbReference>
<reference evidence="2 3" key="1">
    <citation type="submission" date="2020-12" db="EMBL/GenBank/DDBJ databases">
        <title>Enhanced detection system for hospital associated transmission using whole genome sequencing surveillance.</title>
        <authorList>
            <person name="Harrison L.H."/>
            <person name="Van Tyne D."/>
            <person name="Marsh J.W."/>
            <person name="Griffith M.P."/>
            <person name="Snyder D.J."/>
            <person name="Cooper V.S."/>
            <person name="Mustapha M."/>
        </authorList>
    </citation>
    <scope>NUCLEOTIDE SEQUENCE [LARGE SCALE GENOMIC DNA]</scope>
    <source>
        <strain evidence="2 3">SER00238</strain>
    </source>
</reference>
<name>A0ABS0TZ38_SERPR</name>
<dbReference type="InterPro" id="IPR057010">
    <property type="entry name" value="MrpH_C"/>
</dbReference>
<sequence>MLKIFLFLFTVIPFFVSGYSISSSGFRQDSAFPTVYWDWSSYISVDNDQNPCYRVSNCYIVYGEQFTENTFSSYIRYPTNKSASAYAELGMFLASGNFYFSGKQYNAITATVPDGNKYPCVNLGYQIGYSSPVPIYIPSCTGGPGGSTPSPVSCQVNTSAIALQHPALMANELNGNRKEVNVNVSCSRNSSVNLRMTGVDNNGRLALVRDGSLSSELAINEAPAQKGITINNVGTGGVNVVIASTLRSNGVISAGVYSASAILQITIP</sequence>
<dbReference type="Gene3D" id="2.60.40.1090">
    <property type="entry name" value="Fimbrial-type adhesion domain"/>
    <property type="match status" value="1"/>
</dbReference>
<comment type="caution">
    <text evidence="2">The sequence shown here is derived from an EMBL/GenBank/DDBJ whole genome shotgun (WGS) entry which is preliminary data.</text>
</comment>
<dbReference type="RefSeq" id="WP_198642735.1">
    <property type="nucleotide sequence ID" value="NZ_JAEHSL010000051.1"/>
</dbReference>
<accession>A0ABS0TZ38</accession>
<protein>
    <recommendedName>
        <fullName evidence="1">Fimbrial adhesin MrpH C-terminal domain-containing protein</fullName>
    </recommendedName>
</protein>
<keyword evidence="3" id="KW-1185">Reference proteome</keyword>
<evidence type="ECO:0000313" key="2">
    <source>
        <dbReference type="EMBL" id="MBI6183630.1"/>
    </source>
</evidence>
<organism evidence="2 3">
    <name type="scientific">Serratia proteamaculans</name>
    <dbReference type="NCBI Taxonomy" id="28151"/>
    <lineage>
        <taxon>Bacteria</taxon>
        <taxon>Pseudomonadati</taxon>
        <taxon>Pseudomonadota</taxon>
        <taxon>Gammaproteobacteria</taxon>
        <taxon>Enterobacterales</taxon>
        <taxon>Yersiniaceae</taxon>
        <taxon>Serratia</taxon>
    </lineage>
</organism>
<proteinExistence type="predicted"/>
<evidence type="ECO:0000313" key="3">
    <source>
        <dbReference type="Proteomes" id="UP000639004"/>
    </source>
</evidence>